<feature type="region of interest" description="Disordered" evidence="1">
    <location>
        <begin position="591"/>
        <end position="691"/>
    </location>
</feature>
<feature type="region of interest" description="Disordered" evidence="1">
    <location>
        <begin position="153"/>
        <end position="217"/>
    </location>
</feature>
<dbReference type="Proteomes" id="UP000178129">
    <property type="component" value="Unassembled WGS sequence"/>
</dbReference>
<evidence type="ECO:0000313" key="3">
    <source>
        <dbReference type="Proteomes" id="UP000178129"/>
    </source>
</evidence>
<organism evidence="2 3">
    <name type="scientific">Rhynchosporium graminicola</name>
    <dbReference type="NCBI Taxonomy" id="2792576"/>
    <lineage>
        <taxon>Eukaryota</taxon>
        <taxon>Fungi</taxon>
        <taxon>Dikarya</taxon>
        <taxon>Ascomycota</taxon>
        <taxon>Pezizomycotina</taxon>
        <taxon>Leotiomycetes</taxon>
        <taxon>Helotiales</taxon>
        <taxon>Ploettnerulaceae</taxon>
        <taxon>Rhynchosporium</taxon>
    </lineage>
</organism>
<comment type="caution">
    <text evidence="2">The sequence shown here is derived from an EMBL/GenBank/DDBJ whole genome shotgun (WGS) entry which is preliminary data.</text>
</comment>
<evidence type="ECO:0000256" key="1">
    <source>
        <dbReference type="SAM" id="MobiDB-lite"/>
    </source>
</evidence>
<feature type="compositionally biased region" description="Acidic residues" evidence="1">
    <location>
        <begin position="310"/>
        <end position="322"/>
    </location>
</feature>
<dbReference type="STRING" id="914237.A0A1E1L842"/>
<feature type="region of interest" description="Disordered" evidence="1">
    <location>
        <begin position="813"/>
        <end position="870"/>
    </location>
</feature>
<dbReference type="PANTHER" id="PTHR28122">
    <property type="entry name" value="E3 UBIQUITIN-PROTEIN LIGASE SUBSTRATE RECEPTOR MMS22"/>
    <property type="match status" value="1"/>
</dbReference>
<feature type="compositionally biased region" description="Basic residues" evidence="1">
    <location>
        <begin position="637"/>
        <end position="649"/>
    </location>
</feature>
<evidence type="ECO:0000313" key="2">
    <source>
        <dbReference type="EMBL" id="CZT06676.1"/>
    </source>
</evidence>
<name>A0A1E1L842_9HELO</name>
<dbReference type="Pfam" id="PF09462">
    <property type="entry name" value="Mus7"/>
    <property type="match status" value="1"/>
</dbReference>
<dbReference type="InterPro" id="IPR019021">
    <property type="entry name" value="Mms22"/>
</dbReference>
<dbReference type="EMBL" id="FJUW01000039">
    <property type="protein sequence ID" value="CZT06676.1"/>
    <property type="molecule type" value="Genomic_DNA"/>
</dbReference>
<dbReference type="GO" id="GO:0031297">
    <property type="term" value="P:replication fork processing"/>
    <property type="evidence" value="ECO:0007669"/>
    <property type="project" value="InterPro"/>
</dbReference>
<feature type="compositionally biased region" description="Basic and acidic residues" evidence="1">
    <location>
        <begin position="825"/>
        <end position="837"/>
    </location>
</feature>
<feature type="region of interest" description="Disordered" evidence="1">
    <location>
        <begin position="252"/>
        <end position="347"/>
    </location>
</feature>
<reference evidence="3" key="1">
    <citation type="submission" date="2016-03" db="EMBL/GenBank/DDBJ databases">
        <authorList>
            <person name="Ploux O."/>
        </authorList>
    </citation>
    <scope>NUCLEOTIDE SEQUENCE [LARGE SCALE GENOMIC DNA]</scope>
    <source>
        <strain evidence="3">UK7</strain>
    </source>
</reference>
<gene>
    <name evidence="2" type="ORF">RCO7_11267</name>
</gene>
<feature type="region of interest" description="Disordered" evidence="1">
    <location>
        <begin position="381"/>
        <end position="475"/>
    </location>
</feature>
<accession>A0A1E1L842</accession>
<feature type="region of interest" description="Disordered" evidence="1">
    <location>
        <begin position="1"/>
        <end position="139"/>
    </location>
</feature>
<sequence>MASWKEKGVVPDSDDEDGLDSQGTTNPDSILVGDISSGNGRPIEDGDNAVDDQDGEGDFLKEDSPLFEVPTEEFEPTTQVDLPLIRQASIEPHTKQSESLHAASSPQRFKDPRLYWASDEEEAPQIKQNESFSRSGNGLPAEEEISKSYVQITSQMSSPLSSPADSQPSLSQHLELHGQCRSSESPIQGPVDIVLPSASTDIRTSINMEPPSTARRNFRQRNAIQLHPYVVEQEKFRQTFIARGIAPMRIASSPQEDLRRRLRSSSPASESQDMSFDVGESQQRDKDWDPPSSPPQPASGITVVNGDASPIDEEEEEFPDIDEILRHPPRLPKRPEARSITQTLPKVKHRLKTYSTKIRRTGLSEIQGQPLRQAQHKNTNDIFDVPASPPATSSPFPETCRRPRVSLSRARSTPKEPTPNTSQDDILPIGELPTPATSAGKPVPIPLDSGVKSDDPFASDVEQSASELSSSDESVQIRTISKKIRGVLPASHIRLDQTKFPKPTVHSLRDTESLSAVKELSRRGVALPRECQISQTPPVSTNARLAFLSDSEDDNDNEDLGFVMADDPLELESIFDQSRLGVADEDDRIDAMLPSKKRSSGGSLLPRKKRKSGPISGARAESGSNNRQARITDHLKNPKRHPNLNKPTRRANGLGGGGGSRQRGSGVSRPRKPAAPHLGILDVMNPSNRDKKDLPKFIRVAARTARSRVGKGRQSPSRKFIRLASREDTQDVQIVLQDWREGKIAPKSRLSRPRISLDHSFALGQIADNQQTGLPALAHERQMLSSLNGPTASSVRRLIVSKRQQSMDNFVTKEPAPNQYAGQLEPHDTKSESEPSRRAKKCQSGQYPARPAQLESAEIPHSGRHSASAFKSTKRVLDGLYRNALRRPPLQRNLQLNRFLADDDFVQPSIEESHEIIDEESDVELIQVAPMPAFRKKRVPQRLDAGAANYRQASNPLIVDYFAPSDVPNAGENSKLLGLGKFGTNYPYHFDIFPLQRGIFFHQSTLIGSGRLADILGNSDLQRLAQSSLPGLIFAEKVFKWRTWDENVSSEIGVCFDWLIDEIQPQQTSSPPTADASEVIAFVLHYVQYNVRFDGILDRNDFMSRMIEVLQEFSSRLNTKHDTEQTQIRAVIELLSCCILLTFHLLKALRIQPETNSSSYDLENILKSIASQFVVRLVSDGLPKIRKLYDDLQYLSFRQRGITGDHYAANGWLILIKVLGEARIPRGGFWDITNEHLVTIPIKDVIDAPTMEKIWYSIYTLLPMCEFDNYGVVSPGLRQTANFDNWSLPQQMLKQVSSLYKSNQRQFPGFNDYCRSLLQRCHYLLVEWGWWKCSAVVGAIFDFFASHNLAHLRNEEAHDSPPFLEQLDSNPSLAIEYEDRCFHIFLKILALEIKHLARADDMKSIRNLVARVLPNHDRQYPKDEVIHTRDLTALQNHHDLLCTLFWASPPSQRPSVALIQELVIADRSHNEACLINIRTWENLARFMVAENSNMEAYKPFVLWQSTFFSSLCHQFLSAEHEVRQQAEAFEKSSGQAMSESRVADTIIANKRSLIIPMCRSLKAMGNTIKAAKSSGMVREALNCDVLSKALDPSVYTPISLSKQLASDCIVALCNYMDQIKLLDRDHDALPVTTVTTREGESQDSLDVDVNWERLDLIIPLRQNVVDYVYPLIRSCLEAESDQEVLFMSTIVDCWARLVAIITEDGAMSLESFITRGRYSVFENRRTHKSADAYWPLFLAKLLKNGKKLDDFRVPGFVFESEWLLCLTTCRSISVPVQDLTAELQRQGYYLCTTIDIESFDQIQTIRAAIRRMSSILIDKTSDADVGLPQKQTQSLFSEVLGEVMKSIQTHLESLDPGSDLHSHHLQVARVVVADIKSYASDFRPLTDFFVHPSTYYWPHDGDPSLYRAGLVAYCLRLEQQPDKAAFELYYYLHSGWTLALVSNRMDNFISCIRTGMKWWDFTKFMLSDFVPAIITTGFNSSAWLLCSIFLPAISSRVISLLDTKDNKSAWVFESIVNILKMIMNGTIMQARLYERSLLGMHPDHHGILAVAFRFWFAIALPIRQYATRRSQDEVLTLEEVADPLSSFIYHAVNTFQMNDPFIYVPEGQFDVHKGKYTDKFVKHIVGDIKENWQFSNEDCFAVVVKTRSNELSSVTRFRESLREVLEGNLERYECAYPNKEDVRLEKVENVYIQDLYI</sequence>
<dbReference type="InParanoid" id="A0A1E1L842"/>
<feature type="compositionally biased region" description="Low complexity" evidence="1">
    <location>
        <begin position="459"/>
        <end position="475"/>
    </location>
</feature>
<keyword evidence="3" id="KW-1185">Reference proteome</keyword>
<dbReference type="GO" id="GO:0035361">
    <property type="term" value="C:Cul8-RING ubiquitin ligase complex"/>
    <property type="evidence" value="ECO:0007669"/>
    <property type="project" value="TreeGrafter"/>
</dbReference>
<dbReference type="PANTHER" id="PTHR28122:SF1">
    <property type="entry name" value="E3 UBIQUITIN-PROTEIN LIGASE SUBSTRATE RECEPTOR MMS22"/>
    <property type="match status" value="1"/>
</dbReference>
<feature type="compositionally biased region" description="Polar residues" evidence="1">
    <location>
        <begin position="126"/>
        <end position="136"/>
    </location>
</feature>
<dbReference type="GO" id="GO:0000724">
    <property type="term" value="P:double-strand break repair via homologous recombination"/>
    <property type="evidence" value="ECO:0007669"/>
    <property type="project" value="TreeGrafter"/>
</dbReference>
<protein>
    <submittedName>
        <fullName evidence="2">Uncharacterized protein</fullName>
    </submittedName>
</protein>
<feature type="compositionally biased region" description="Polar residues" evidence="1">
    <location>
        <begin position="153"/>
        <end position="172"/>
    </location>
</feature>
<feature type="compositionally biased region" description="Acidic residues" evidence="1">
    <location>
        <begin position="45"/>
        <end position="57"/>
    </location>
</feature>
<proteinExistence type="predicted"/>
<dbReference type="GO" id="GO:0005634">
    <property type="term" value="C:nucleus"/>
    <property type="evidence" value="ECO:0007669"/>
    <property type="project" value="InterPro"/>
</dbReference>
<feature type="compositionally biased region" description="Polar residues" evidence="1">
    <location>
        <begin position="197"/>
        <end position="207"/>
    </location>
</feature>